<protein>
    <submittedName>
        <fullName evidence="3">Glycosyltransferase</fullName>
    </submittedName>
</protein>
<feature type="domain" description="Glycosyl transferase family 1" evidence="1">
    <location>
        <begin position="194"/>
        <end position="363"/>
    </location>
</feature>
<evidence type="ECO:0000259" key="2">
    <source>
        <dbReference type="Pfam" id="PF13579"/>
    </source>
</evidence>
<evidence type="ECO:0000259" key="1">
    <source>
        <dbReference type="Pfam" id="PF00534"/>
    </source>
</evidence>
<dbReference type="EMBL" id="CP003630">
    <property type="protein sequence ID" value="AFZ21384.1"/>
    <property type="molecule type" value="Genomic_DNA"/>
</dbReference>
<dbReference type="eggNOG" id="COG0438">
    <property type="taxonomic scope" value="Bacteria"/>
</dbReference>
<gene>
    <name evidence="3" type="ORF">Mic7113_5759</name>
</gene>
<dbReference type="AlphaFoldDB" id="K9WNM7"/>
<dbReference type="STRING" id="1173027.Mic7113_5759"/>
<dbReference type="PATRIC" id="fig|1173027.3.peg.6375"/>
<dbReference type="GO" id="GO:0016757">
    <property type="term" value="F:glycosyltransferase activity"/>
    <property type="evidence" value="ECO:0007669"/>
    <property type="project" value="InterPro"/>
</dbReference>
<reference evidence="3 4" key="1">
    <citation type="submission" date="2012-06" db="EMBL/GenBank/DDBJ databases">
        <title>Finished chromosome of genome of Microcoleus sp. PCC 7113.</title>
        <authorList>
            <consortium name="US DOE Joint Genome Institute"/>
            <person name="Gugger M."/>
            <person name="Coursin T."/>
            <person name="Rippka R."/>
            <person name="Tandeau De Marsac N."/>
            <person name="Huntemann M."/>
            <person name="Wei C.-L."/>
            <person name="Han J."/>
            <person name="Detter J.C."/>
            <person name="Han C."/>
            <person name="Tapia R."/>
            <person name="Chen A."/>
            <person name="Kyrpides N."/>
            <person name="Mavromatis K."/>
            <person name="Markowitz V."/>
            <person name="Szeto E."/>
            <person name="Ivanova N."/>
            <person name="Pagani I."/>
            <person name="Pati A."/>
            <person name="Goodwin L."/>
            <person name="Nordberg H.P."/>
            <person name="Cantor M.N."/>
            <person name="Hua S.X."/>
            <person name="Woyke T."/>
            <person name="Kerfeld C.A."/>
        </authorList>
    </citation>
    <scope>NUCLEOTIDE SEQUENCE [LARGE SCALE GENOMIC DNA]</scope>
    <source>
        <strain evidence="3 4">PCC 7113</strain>
    </source>
</reference>
<sequence>MKLLHVIPSLAKVKGGPTQILLEIVRALRDKGCDTEIVTTNDNGSEVLDVPLYQRVQYEHVPVWFLPRTFLPMKEFIFSTALTSWLGEHLKEYDLVHTHYLFSYAPTCAAALARFHKIPYIATPYGMLTPWALNHKRLKKQVYSPIERHNLNQAVAIHCATPEESRDVRNFGIQAPTFVVPYGVNLPTYQFQSKQSIRERYNIKPGTPIVLFLSRLHPKKRPDLLLQALSKLTSLNYDFHLILAGSGESDYLAYLTHLVSSLGLARRTTIPGFVMGADKDLLLQGSDIFVLPSFSENFGIAVAEAMAAGVPVIVTPDVQIAPDIAAANAGLVVEGELDALVRAIQELLISPNRRIELGENGKRLVSRRYSWSAIAVNLTSVYEAIGQGKRFPVAR</sequence>
<dbReference type="Gene3D" id="3.40.50.2000">
    <property type="entry name" value="Glycogen Phosphorylase B"/>
    <property type="match status" value="2"/>
</dbReference>
<name>K9WNM7_9CYAN</name>
<organism evidence="3 4">
    <name type="scientific">Allocoleopsis franciscana PCC 7113</name>
    <dbReference type="NCBI Taxonomy" id="1173027"/>
    <lineage>
        <taxon>Bacteria</taxon>
        <taxon>Bacillati</taxon>
        <taxon>Cyanobacteriota</taxon>
        <taxon>Cyanophyceae</taxon>
        <taxon>Coleofasciculales</taxon>
        <taxon>Coleofasciculaceae</taxon>
        <taxon>Allocoleopsis</taxon>
        <taxon>Allocoleopsis franciscana</taxon>
    </lineage>
</organism>
<dbReference type="Pfam" id="PF13579">
    <property type="entry name" value="Glyco_trans_4_4"/>
    <property type="match status" value="1"/>
</dbReference>
<dbReference type="RefSeq" id="WP_015185513.1">
    <property type="nucleotide sequence ID" value="NC_019738.1"/>
</dbReference>
<dbReference type="Pfam" id="PF00534">
    <property type="entry name" value="Glycos_transf_1"/>
    <property type="match status" value="1"/>
</dbReference>
<dbReference type="OrthoDB" id="433681at2"/>
<proteinExistence type="predicted"/>
<accession>K9WNM7</accession>
<dbReference type="KEGG" id="mic:Mic7113_5759"/>
<dbReference type="Proteomes" id="UP000010471">
    <property type="component" value="Chromosome"/>
</dbReference>
<dbReference type="CDD" id="cd03821">
    <property type="entry name" value="GT4_Bme6-like"/>
    <property type="match status" value="1"/>
</dbReference>
<feature type="domain" description="Glycosyltransferase subfamily 4-like N-terminal" evidence="2">
    <location>
        <begin position="15"/>
        <end position="183"/>
    </location>
</feature>
<dbReference type="HOGENOM" id="CLU_009583_2_1_3"/>
<dbReference type="PANTHER" id="PTHR12526">
    <property type="entry name" value="GLYCOSYLTRANSFERASE"/>
    <property type="match status" value="1"/>
</dbReference>
<keyword evidence="4" id="KW-1185">Reference proteome</keyword>
<keyword evidence="3" id="KW-0808">Transferase</keyword>
<evidence type="ECO:0000313" key="3">
    <source>
        <dbReference type="EMBL" id="AFZ21384.1"/>
    </source>
</evidence>
<dbReference type="SUPFAM" id="SSF53756">
    <property type="entry name" value="UDP-Glycosyltransferase/glycogen phosphorylase"/>
    <property type="match status" value="1"/>
</dbReference>
<evidence type="ECO:0000313" key="4">
    <source>
        <dbReference type="Proteomes" id="UP000010471"/>
    </source>
</evidence>
<dbReference type="InterPro" id="IPR028098">
    <property type="entry name" value="Glyco_trans_4-like_N"/>
</dbReference>
<dbReference type="InterPro" id="IPR001296">
    <property type="entry name" value="Glyco_trans_1"/>
</dbReference>
<dbReference type="PANTHER" id="PTHR12526:SF636">
    <property type="entry name" value="BLL3647 PROTEIN"/>
    <property type="match status" value="1"/>
</dbReference>